<evidence type="ECO:0000313" key="2">
    <source>
        <dbReference type="EMBL" id="KAK1734789.1"/>
    </source>
</evidence>
<name>A0AAD9D6K7_9STRA</name>
<feature type="transmembrane region" description="Helical" evidence="1">
    <location>
        <begin position="7"/>
        <end position="26"/>
    </location>
</feature>
<gene>
    <name evidence="2" type="ORF">QTG54_014662</name>
</gene>
<proteinExistence type="predicted"/>
<evidence type="ECO:0000313" key="3">
    <source>
        <dbReference type="Proteomes" id="UP001224775"/>
    </source>
</evidence>
<dbReference type="EMBL" id="JATAAI010000037">
    <property type="protein sequence ID" value="KAK1734789.1"/>
    <property type="molecule type" value="Genomic_DNA"/>
</dbReference>
<protein>
    <submittedName>
        <fullName evidence="2">Uncharacterized protein</fullName>
    </submittedName>
</protein>
<keyword evidence="1" id="KW-0472">Membrane</keyword>
<dbReference type="AlphaFoldDB" id="A0AAD9D6K7"/>
<dbReference type="Proteomes" id="UP001224775">
    <property type="component" value="Unassembled WGS sequence"/>
</dbReference>
<keyword evidence="1" id="KW-0812">Transmembrane</keyword>
<organism evidence="2 3">
    <name type="scientific">Skeletonema marinoi</name>
    <dbReference type="NCBI Taxonomy" id="267567"/>
    <lineage>
        <taxon>Eukaryota</taxon>
        <taxon>Sar</taxon>
        <taxon>Stramenopiles</taxon>
        <taxon>Ochrophyta</taxon>
        <taxon>Bacillariophyta</taxon>
        <taxon>Coscinodiscophyceae</taxon>
        <taxon>Thalassiosirophycidae</taxon>
        <taxon>Thalassiosirales</taxon>
        <taxon>Skeletonemataceae</taxon>
        <taxon>Skeletonema</taxon>
        <taxon>Skeletonema marinoi-dohrnii complex</taxon>
    </lineage>
</organism>
<comment type="caution">
    <text evidence="2">The sequence shown here is derived from an EMBL/GenBank/DDBJ whole genome shotgun (WGS) entry which is preliminary data.</text>
</comment>
<evidence type="ECO:0000256" key="1">
    <source>
        <dbReference type="SAM" id="Phobius"/>
    </source>
</evidence>
<sequence length="428" mass="48687">MAEFSRNYFVAPVLLLAFISFGSVFIRSSSPQNENPPQLKGSVSKVDRLQSWIRERAIDKLPWSTTNNTEDYYEDVHETVTAMKTWAANGNHTNVLVDVISIGSSIRMDYLHKQRDTWASPHFIRNMLMATEMNTDRSILSGDASCQALELSCAKPVETAVVDSDVERNSRRLEATNVTNETPLVSETKESHINETMISTELCTQRRLGLAMGVSVRRYRKISHAFKLQSDTLGNDLNILPSFLLVTFDEMSYNTTELRRCEEEESSQIYAPSLSLKELKGKSQDTSFPYPTNRTGLIFNRVAIQRWMLQVSCSSNEYDSESFQSNFCNWMREANQSKNEFDSVLLRALELSKEDPITGVVEQNQAMSVSDLFYKYSYSMHLLCSNQHVVVPSGEEMIGYLIHRFKISDSPIGENECMSKLQTSLLEL</sequence>
<reference evidence="2" key="1">
    <citation type="submission" date="2023-06" db="EMBL/GenBank/DDBJ databases">
        <title>Survivors Of The Sea: Transcriptome response of Skeletonema marinoi to long-term dormancy.</title>
        <authorList>
            <person name="Pinder M.I.M."/>
            <person name="Kourtchenko O."/>
            <person name="Robertson E.K."/>
            <person name="Larsson T."/>
            <person name="Maumus F."/>
            <person name="Osuna-Cruz C.M."/>
            <person name="Vancaester E."/>
            <person name="Stenow R."/>
            <person name="Vandepoele K."/>
            <person name="Ploug H."/>
            <person name="Bruchert V."/>
            <person name="Godhe A."/>
            <person name="Topel M."/>
        </authorList>
    </citation>
    <scope>NUCLEOTIDE SEQUENCE</scope>
    <source>
        <strain evidence="2">R05AC</strain>
    </source>
</reference>
<keyword evidence="3" id="KW-1185">Reference proteome</keyword>
<keyword evidence="1" id="KW-1133">Transmembrane helix</keyword>
<accession>A0AAD9D6K7</accession>